<dbReference type="GO" id="GO:0005886">
    <property type="term" value="C:plasma membrane"/>
    <property type="evidence" value="ECO:0007669"/>
    <property type="project" value="UniProtKB-SubCell"/>
</dbReference>
<protein>
    <recommendedName>
        <fullName evidence="7">ABC-2 type transporter transmembrane domain-containing protein</fullName>
    </recommendedName>
</protein>
<evidence type="ECO:0000313" key="8">
    <source>
        <dbReference type="EMBL" id="MPN12346.1"/>
    </source>
</evidence>
<evidence type="ECO:0000256" key="2">
    <source>
        <dbReference type="ARBA" id="ARBA00022475"/>
    </source>
</evidence>
<keyword evidence="3 6" id="KW-0812">Transmembrane</keyword>
<evidence type="ECO:0000256" key="5">
    <source>
        <dbReference type="ARBA" id="ARBA00023136"/>
    </source>
</evidence>
<feature type="transmembrane region" description="Helical" evidence="6">
    <location>
        <begin position="156"/>
        <end position="177"/>
    </location>
</feature>
<keyword evidence="2" id="KW-1003">Cell membrane</keyword>
<comment type="caution">
    <text evidence="8">The sequence shown here is derived from an EMBL/GenBank/DDBJ whole genome shotgun (WGS) entry which is preliminary data.</text>
</comment>
<gene>
    <name evidence="8" type="ORF">SDC9_159662</name>
</gene>
<dbReference type="AlphaFoldDB" id="A0A645FFG5"/>
<evidence type="ECO:0000256" key="3">
    <source>
        <dbReference type="ARBA" id="ARBA00022692"/>
    </source>
</evidence>
<organism evidence="8">
    <name type="scientific">bioreactor metagenome</name>
    <dbReference type="NCBI Taxonomy" id="1076179"/>
    <lineage>
        <taxon>unclassified sequences</taxon>
        <taxon>metagenomes</taxon>
        <taxon>ecological metagenomes</taxon>
    </lineage>
</organism>
<feature type="transmembrane region" description="Helical" evidence="6">
    <location>
        <begin position="95"/>
        <end position="113"/>
    </location>
</feature>
<comment type="subcellular location">
    <subcellularLocation>
        <location evidence="1">Cell membrane</location>
        <topology evidence="1">Multi-pass membrane protein</topology>
    </subcellularLocation>
</comment>
<dbReference type="PANTHER" id="PTHR30294">
    <property type="entry name" value="MEMBRANE COMPONENT OF ABC TRANSPORTER YHHJ-RELATED"/>
    <property type="match status" value="1"/>
</dbReference>
<sequence>MLSGTAREESRSHSQIPEHLHGRGIYRVVFGKGLSYFILYFLISVYILVLVPRWFNLPHIGSIWTLFHMIVPFLIATIFFSMSVSVFVKNRETGLISFLFCTLILLFLGGFSWPRASMPDFWKYLSYFFPSTHGIQAYIKINSTGAQLSQIRFEYIWLWIQSGIYLITACLSTLYVVKKEKSPDAIQA</sequence>
<evidence type="ECO:0000256" key="6">
    <source>
        <dbReference type="SAM" id="Phobius"/>
    </source>
</evidence>
<evidence type="ECO:0000259" key="7">
    <source>
        <dbReference type="Pfam" id="PF12698"/>
    </source>
</evidence>
<feature type="transmembrane region" description="Helical" evidence="6">
    <location>
        <begin position="63"/>
        <end position="88"/>
    </location>
</feature>
<dbReference type="EMBL" id="VSSQ01058678">
    <property type="protein sequence ID" value="MPN12346.1"/>
    <property type="molecule type" value="Genomic_DNA"/>
</dbReference>
<dbReference type="InterPro" id="IPR013525">
    <property type="entry name" value="ABC2_TM"/>
</dbReference>
<feature type="transmembrane region" description="Helical" evidence="6">
    <location>
        <begin position="33"/>
        <end position="51"/>
    </location>
</feature>
<evidence type="ECO:0000256" key="1">
    <source>
        <dbReference type="ARBA" id="ARBA00004651"/>
    </source>
</evidence>
<keyword evidence="4 6" id="KW-1133">Transmembrane helix</keyword>
<accession>A0A645FFG5</accession>
<dbReference type="Pfam" id="PF12698">
    <property type="entry name" value="ABC2_membrane_3"/>
    <property type="match status" value="1"/>
</dbReference>
<reference evidence="8" key="1">
    <citation type="submission" date="2019-08" db="EMBL/GenBank/DDBJ databases">
        <authorList>
            <person name="Kucharzyk K."/>
            <person name="Murdoch R.W."/>
            <person name="Higgins S."/>
            <person name="Loffler F."/>
        </authorList>
    </citation>
    <scope>NUCLEOTIDE SEQUENCE</scope>
</reference>
<feature type="domain" description="ABC-2 type transporter transmembrane" evidence="7">
    <location>
        <begin position="25"/>
        <end position="170"/>
    </location>
</feature>
<dbReference type="PANTHER" id="PTHR30294:SF46">
    <property type="entry name" value="ABC TRANSPORTER PERMEASE"/>
    <property type="match status" value="1"/>
</dbReference>
<keyword evidence="5 6" id="KW-0472">Membrane</keyword>
<dbReference type="InterPro" id="IPR051449">
    <property type="entry name" value="ABC-2_transporter_component"/>
</dbReference>
<proteinExistence type="predicted"/>
<evidence type="ECO:0000256" key="4">
    <source>
        <dbReference type="ARBA" id="ARBA00022989"/>
    </source>
</evidence>
<name>A0A645FFG5_9ZZZZ</name>
<dbReference type="GO" id="GO:0140359">
    <property type="term" value="F:ABC-type transporter activity"/>
    <property type="evidence" value="ECO:0007669"/>
    <property type="project" value="InterPro"/>
</dbReference>